<dbReference type="InterPro" id="IPR001734">
    <property type="entry name" value="Na/solute_symporter"/>
</dbReference>
<evidence type="ECO:0000256" key="11">
    <source>
        <dbReference type="ARBA" id="ARBA00023201"/>
    </source>
</evidence>
<feature type="transmembrane region" description="Helical" evidence="14">
    <location>
        <begin position="157"/>
        <end position="184"/>
    </location>
</feature>
<feature type="transmembrane region" description="Helical" evidence="14">
    <location>
        <begin position="270"/>
        <end position="295"/>
    </location>
</feature>
<evidence type="ECO:0000256" key="6">
    <source>
        <dbReference type="ARBA" id="ARBA00022847"/>
    </source>
</evidence>
<dbReference type="Proteomes" id="UP001595387">
    <property type="component" value="Unassembled WGS sequence"/>
</dbReference>
<keyword evidence="10 14" id="KW-0472">Membrane</keyword>
<proteinExistence type="inferred from homology"/>
<dbReference type="CDD" id="cd11475">
    <property type="entry name" value="SLC5sbd_PutP"/>
    <property type="match status" value="1"/>
</dbReference>
<evidence type="ECO:0000256" key="10">
    <source>
        <dbReference type="ARBA" id="ARBA00023136"/>
    </source>
</evidence>
<accession>A0ABV7A416</accession>
<evidence type="ECO:0000256" key="12">
    <source>
        <dbReference type="ARBA" id="ARBA00033708"/>
    </source>
</evidence>
<evidence type="ECO:0000256" key="14">
    <source>
        <dbReference type="RuleBase" id="RU366012"/>
    </source>
</evidence>
<keyword evidence="3 14" id="KW-0813">Transport</keyword>
<evidence type="ECO:0000256" key="7">
    <source>
        <dbReference type="ARBA" id="ARBA00022989"/>
    </source>
</evidence>
<evidence type="ECO:0000256" key="5">
    <source>
        <dbReference type="ARBA" id="ARBA00022692"/>
    </source>
</evidence>
<feature type="transmembrane region" description="Helical" evidence="14">
    <location>
        <begin position="228"/>
        <end position="249"/>
    </location>
</feature>
<keyword evidence="7 14" id="KW-1133">Transmembrane helix</keyword>
<dbReference type="EMBL" id="JBHRRZ010000008">
    <property type="protein sequence ID" value="MFC2947648.1"/>
    <property type="molecule type" value="Genomic_DNA"/>
</dbReference>
<keyword evidence="4 14" id="KW-1003">Cell membrane</keyword>
<gene>
    <name evidence="15" type="primary">putP</name>
    <name evidence="15" type="ORF">ACFODW_04690</name>
</gene>
<dbReference type="Pfam" id="PF00474">
    <property type="entry name" value="SSF"/>
    <property type="match status" value="1"/>
</dbReference>
<feature type="transmembrane region" description="Helical" evidence="14">
    <location>
        <begin position="452"/>
        <end position="476"/>
    </location>
</feature>
<dbReference type="NCBIfam" id="TIGR00813">
    <property type="entry name" value="sss"/>
    <property type="match status" value="1"/>
</dbReference>
<comment type="catalytic activity">
    <reaction evidence="12">
        <text>L-proline(in) + Na(+)(in) = L-proline(out) + Na(+)(out)</text>
        <dbReference type="Rhea" id="RHEA:28967"/>
        <dbReference type="ChEBI" id="CHEBI:29101"/>
        <dbReference type="ChEBI" id="CHEBI:60039"/>
    </reaction>
</comment>
<dbReference type="NCBIfam" id="TIGR02121">
    <property type="entry name" value="Na_Pro_sym"/>
    <property type="match status" value="1"/>
</dbReference>
<dbReference type="PROSITE" id="PS50283">
    <property type="entry name" value="NA_SOLUT_SYMP_3"/>
    <property type="match status" value="1"/>
</dbReference>
<comment type="similarity">
    <text evidence="2 13">Belongs to the sodium:solute symporter (SSF) (TC 2.A.21) family.</text>
</comment>
<keyword evidence="11 14" id="KW-0739">Sodium transport</keyword>
<evidence type="ECO:0000256" key="1">
    <source>
        <dbReference type="ARBA" id="ARBA00004651"/>
    </source>
</evidence>
<protein>
    <recommendedName>
        <fullName evidence="14">Sodium/proline symporter</fullName>
    </recommendedName>
    <alternativeName>
        <fullName evidence="14">Proline permease</fullName>
    </alternativeName>
</protein>
<keyword evidence="5 14" id="KW-0812">Transmembrane</keyword>
<keyword evidence="6 14" id="KW-0769">Symport</keyword>
<organism evidence="15 16">
    <name type="scientific">Virgibacillus sediminis</name>
    <dbReference type="NCBI Taxonomy" id="202260"/>
    <lineage>
        <taxon>Bacteria</taxon>
        <taxon>Bacillati</taxon>
        <taxon>Bacillota</taxon>
        <taxon>Bacilli</taxon>
        <taxon>Bacillales</taxon>
        <taxon>Bacillaceae</taxon>
        <taxon>Virgibacillus</taxon>
    </lineage>
</organism>
<comment type="subcellular location">
    <subcellularLocation>
        <location evidence="1 14">Cell membrane</location>
        <topology evidence="1 14">Multi-pass membrane protein</topology>
    </subcellularLocation>
</comment>
<evidence type="ECO:0000256" key="13">
    <source>
        <dbReference type="RuleBase" id="RU362091"/>
    </source>
</evidence>
<evidence type="ECO:0000256" key="4">
    <source>
        <dbReference type="ARBA" id="ARBA00022475"/>
    </source>
</evidence>
<feature type="transmembrane region" description="Helical" evidence="14">
    <location>
        <begin position="396"/>
        <end position="415"/>
    </location>
</feature>
<keyword evidence="14" id="KW-0029">Amino-acid transport</keyword>
<evidence type="ECO:0000256" key="3">
    <source>
        <dbReference type="ARBA" id="ARBA00022448"/>
    </source>
</evidence>
<dbReference type="InterPro" id="IPR011851">
    <property type="entry name" value="Na/Pro_symporter"/>
</dbReference>
<name>A0ABV7A416_9BACI</name>
<comment type="caution">
    <text evidence="15">The sequence shown here is derived from an EMBL/GenBank/DDBJ whole genome shotgun (WGS) entry which is preliminary data.</text>
</comment>
<keyword evidence="9 14" id="KW-0406">Ion transport</keyword>
<dbReference type="Gene3D" id="1.20.1730.10">
    <property type="entry name" value="Sodium/glucose cotransporter"/>
    <property type="match status" value="1"/>
</dbReference>
<evidence type="ECO:0000256" key="9">
    <source>
        <dbReference type="ARBA" id="ARBA00023065"/>
    </source>
</evidence>
<evidence type="ECO:0000313" key="15">
    <source>
        <dbReference type="EMBL" id="MFC2947648.1"/>
    </source>
</evidence>
<evidence type="ECO:0000256" key="2">
    <source>
        <dbReference type="ARBA" id="ARBA00006434"/>
    </source>
</evidence>
<evidence type="ECO:0000256" key="8">
    <source>
        <dbReference type="ARBA" id="ARBA00023053"/>
    </source>
</evidence>
<dbReference type="PANTHER" id="PTHR48086">
    <property type="entry name" value="SODIUM/PROLINE SYMPORTER-RELATED"/>
    <property type="match status" value="1"/>
</dbReference>
<feature type="transmembrane region" description="Helical" evidence="14">
    <location>
        <begin position="364"/>
        <end position="384"/>
    </location>
</feature>
<keyword evidence="16" id="KW-1185">Reference proteome</keyword>
<dbReference type="RefSeq" id="WP_390303703.1">
    <property type="nucleotide sequence ID" value="NZ_JBHRRZ010000008.1"/>
</dbReference>
<dbReference type="PANTHER" id="PTHR48086:SF3">
    <property type="entry name" value="SODIUM_PROLINE SYMPORTER"/>
    <property type="match status" value="1"/>
</dbReference>
<comment type="function">
    <text evidence="14">Catalyzes the sodium-dependent uptake of extracellular L-proline.</text>
</comment>
<feature type="transmembrane region" description="Helical" evidence="14">
    <location>
        <begin position="130"/>
        <end position="151"/>
    </location>
</feature>
<keyword evidence="8 14" id="KW-0915">Sodium</keyword>
<feature type="transmembrane region" description="Helical" evidence="14">
    <location>
        <begin position="191"/>
        <end position="208"/>
    </location>
</feature>
<dbReference type="InterPro" id="IPR038377">
    <property type="entry name" value="Na/Glc_symporter_sf"/>
</dbReference>
<evidence type="ECO:0000313" key="16">
    <source>
        <dbReference type="Proteomes" id="UP001595387"/>
    </source>
</evidence>
<feature type="transmembrane region" description="Helical" evidence="14">
    <location>
        <begin position="65"/>
        <end position="87"/>
    </location>
</feature>
<dbReference type="InterPro" id="IPR050277">
    <property type="entry name" value="Sodium:Solute_Symporter"/>
</dbReference>
<sequence>MGEHISLIVMIFYFLVLLLIGYLAYRKTNDFSDYILGGRKLGPVVGGIATGANDMSSWLLLGLPGAVYVSGMSGSWLAIGLCIGAYINWQFVGKRLRVYTQVSKNSLTLPDFLENRFEDKDRVLRMISSLFILVFFAFYISSGLVGGAILFESIFDIPYLTALIIGSIIICAYTFIGGFFAVAWTDFLQGTLMFIALLIVPVVAIATMGGWNSTMDAVGSIDFGHLDIFSGTTSLGIISLLAWGLGYFGQPHVIVRFMSMKSTKDITIGTTIYTTWNFLALLGAIFTGFVGIAYFNSNPLENSETVFIAFAQNLFNPWISGFLLVAVLSAIMSTISSQLLVSATAISEDFYKGFIRKNASQKELLIVVRLSVLVVSIFAIFLALNPESSVLGLVGYAWAGFGSVFGPVILLALFWKGTTKNGAMAGMLIGGLTVIFWSILSTPPEGMEQSAAIIPFELYELVPGFFLSLIATFAFSKVGRKPSKEMLEEFEMMKKYIGPKPVDREKEDLKVGI</sequence>
<feature type="transmembrane region" description="Helical" evidence="14">
    <location>
        <begin position="7"/>
        <end position="25"/>
    </location>
</feature>
<feature type="transmembrane region" description="Helical" evidence="14">
    <location>
        <begin position="315"/>
        <end position="343"/>
    </location>
</feature>
<feature type="transmembrane region" description="Helical" evidence="14">
    <location>
        <begin position="422"/>
        <end position="440"/>
    </location>
</feature>
<reference evidence="16" key="1">
    <citation type="journal article" date="2019" name="Int. J. Syst. Evol. Microbiol.">
        <title>The Global Catalogue of Microorganisms (GCM) 10K type strain sequencing project: providing services to taxonomists for standard genome sequencing and annotation.</title>
        <authorList>
            <consortium name="The Broad Institute Genomics Platform"/>
            <consortium name="The Broad Institute Genome Sequencing Center for Infectious Disease"/>
            <person name="Wu L."/>
            <person name="Ma J."/>
        </authorList>
    </citation>
    <scope>NUCLEOTIDE SEQUENCE [LARGE SCALE GENOMIC DNA]</scope>
    <source>
        <strain evidence="16">KCTC 13193</strain>
    </source>
</reference>